<dbReference type="AlphaFoldDB" id="M2XT98"/>
<dbReference type="EMBL" id="KB454544">
    <property type="protein sequence ID" value="EME26669.1"/>
    <property type="molecule type" value="Genomic_DNA"/>
</dbReference>
<dbReference type="RefSeq" id="XP_005703189.1">
    <property type="nucleotide sequence ID" value="XM_005703132.1"/>
</dbReference>
<keyword evidence="4" id="KW-1185">Reference proteome</keyword>
<proteinExistence type="predicted"/>
<feature type="compositionally biased region" description="Basic and acidic residues" evidence="2">
    <location>
        <begin position="397"/>
        <end position="409"/>
    </location>
</feature>
<feature type="compositionally biased region" description="Polar residues" evidence="2">
    <location>
        <begin position="102"/>
        <end position="114"/>
    </location>
</feature>
<feature type="region of interest" description="Disordered" evidence="2">
    <location>
        <begin position="451"/>
        <end position="509"/>
    </location>
</feature>
<dbReference type="GeneID" id="17085630"/>
<gene>
    <name evidence="3" type="ORF">Gasu_56780</name>
</gene>
<evidence type="ECO:0000313" key="4">
    <source>
        <dbReference type="Proteomes" id="UP000030680"/>
    </source>
</evidence>
<feature type="coiled-coil region" evidence="1">
    <location>
        <begin position="9"/>
        <end position="36"/>
    </location>
</feature>
<accession>M2XT98</accession>
<feature type="coiled-coil region" evidence="1">
    <location>
        <begin position="255"/>
        <end position="341"/>
    </location>
</feature>
<feature type="region of interest" description="Disordered" evidence="2">
    <location>
        <begin position="397"/>
        <end position="417"/>
    </location>
</feature>
<name>M2XT98_GALSU</name>
<feature type="region of interest" description="Disordered" evidence="2">
    <location>
        <begin position="101"/>
        <end position="141"/>
    </location>
</feature>
<evidence type="ECO:0000313" key="3">
    <source>
        <dbReference type="EMBL" id="EME26669.1"/>
    </source>
</evidence>
<dbReference type="OrthoDB" id="10380591at2759"/>
<dbReference type="Gramene" id="EME26669">
    <property type="protein sequence ID" value="EME26669"/>
    <property type="gene ID" value="Gasu_56780"/>
</dbReference>
<evidence type="ECO:0000256" key="1">
    <source>
        <dbReference type="SAM" id="Coils"/>
    </source>
</evidence>
<feature type="compositionally biased region" description="Basic residues" evidence="2">
    <location>
        <begin position="490"/>
        <end position="501"/>
    </location>
</feature>
<evidence type="ECO:0000256" key="2">
    <source>
        <dbReference type="SAM" id="MobiDB-lite"/>
    </source>
</evidence>
<dbReference type="KEGG" id="gsl:Gasu_56780"/>
<organism evidence="3 4">
    <name type="scientific">Galdieria sulphuraria</name>
    <name type="common">Red alga</name>
    <dbReference type="NCBI Taxonomy" id="130081"/>
    <lineage>
        <taxon>Eukaryota</taxon>
        <taxon>Rhodophyta</taxon>
        <taxon>Bangiophyceae</taxon>
        <taxon>Galdieriales</taxon>
        <taxon>Galdieriaceae</taxon>
        <taxon>Galdieria</taxon>
    </lineage>
</organism>
<sequence length="548" mass="64527">MDQQSETSLDSELMEIQNLKRLLRKTKQQEQQYNQVYSPISSKELQSEMDILLSETKDPLTVETNENSICHMEVSNTTTSKTERMLEEAKSKLQRARLLLSEMQQTSTEKTNTLETKRRLKKDQNEDEQLQSSKNSNPRLPVQVQMAINRSNYSRSGEQVSNESLKMRQVNHRKGTESNIQSITAEPHYNNAAYLKWFQEISSELKNTAQLLKKLYKRGNDHKALCQLESKMDQVWSFLNDQSLQHRDENNSSWFRAYQELKEEHEEVVQQLQETYDSFRILQEEHYQLQNQHQDCYLHSQQTEDKIHYLEEQLDKLQVTFLEMQNQRDQYIEKLRKNKEEFMQVENCLDELIQMIHSLSQKVLTQNRCSAFQSDHHSPLIWEEECYEPSEEKYVREEYSSHTGNEKYHGSISSGSLNTQQRYQKIESVQPTKGSKHLKYTHKETTSIPMTYSGKCVQSHSGSHRQVSSSVQTAKNGHPKQQHDDDARTKHSKARARRQVKVTKSDQVEENVAQLLKDEALHSRELENLERYLDQTLSTLRNFPTRTK</sequence>
<dbReference type="Proteomes" id="UP000030680">
    <property type="component" value="Unassembled WGS sequence"/>
</dbReference>
<keyword evidence="1" id="KW-0175">Coiled coil</keyword>
<protein>
    <submittedName>
        <fullName evidence="3">Uncharacterized protein</fullName>
    </submittedName>
</protein>
<reference evidence="4" key="1">
    <citation type="journal article" date="2013" name="Science">
        <title>Gene transfer from bacteria and archaea facilitated evolution of an extremophilic eukaryote.</title>
        <authorList>
            <person name="Schonknecht G."/>
            <person name="Chen W.H."/>
            <person name="Ternes C.M."/>
            <person name="Barbier G.G."/>
            <person name="Shrestha R.P."/>
            <person name="Stanke M."/>
            <person name="Brautigam A."/>
            <person name="Baker B.J."/>
            <person name="Banfield J.F."/>
            <person name="Garavito R.M."/>
            <person name="Carr K."/>
            <person name="Wilkerson C."/>
            <person name="Rensing S.A."/>
            <person name="Gagneul D."/>
            <person name="Dickenson N.E."/>
            <person name="Oesterhelt C."/>
            <person name="Lercher M.J."/>
            <person name="Weber A.P."/>
        </authorList>
    </citation>
    <scope>NUCLEOTIDE SEQUENCE [LARGE SCALE GENOMIC DNA]</scope>
    <source>
        <strain evidence="4">074W</strain>
    </source>
</reference>
<feature type="compositionally biased region" description="Low complexity" evidence="2">
    <location>
        <begin position="457"/>
        <end position="472"/>
    </location>
</feature>